<feature type="transmembrane region" description="Helical" evidence="1">
    <location>
        <begin position="36"/>
        <end position="66"/>
    </location>
</feature>
<proteinExistence type="predicted"/>
<organism evidence="2 3">
    <name type="scientific">Mycena pura</name>
    <dbReference type="NCBI Taxonomy" id="153505"/>
    <lineage>
        <taxon>Eukaryota</taxon>
        <taxon>Fungi</taxon>
        <taxon>Dikarya</taxon>
        <taxon>Basidiomycota</taxon>
        <taxon>Agaricomycotina</taxon>
        <taxon>Agaricomycetes</taxon>
        <taxon>Agaricomycetidae</taxon>
        <taxon>Agaricales</taxon>
        <taxon>Marasmiineae</taxon>
        <taxon>Mycenaceae</taxon>
        <taxon>Mycena</taxon>
    </lineage>
</organism>
<keyword evidence="3" id="KW-1185">Reference proteome</keyword>
<keyword evidence="1" id="KW-1133">Transmembrane helix</keyword>
<dbReference type="Proteomes" id="UP001219525">
    <property type="component" value="Unassembled WGS sequence"/>
</dbReference>
<sequence length="211" mass="23765">MPKTDKKAGSNLGSSHFRGTDTMSFSACDSPLRSSILIWLFSLIPANIFHYMTLGAAAGSLVLFAAHRQMPSLRHHRLNSAIKNTAEVLTRAKTECPRDHLTLAEEETKLAQARLSASKVHSQLLEARDACWTSYFQLIWKISQGLRDCEKQARKVETATLLIMEAENQRKLTEIISETREVINAVIVRSPRNDKRWYRPESDSSVLGHCS</sequence>
<keyword evidence="1" id="KW-0812">Transmembrane</keyword>
<dbReference type="EMBL" id="JARJCW010000056">
    <property type="protein sequence ID" value="KAJ7202132.1"/>
    <property type="molecule type" value="Genomic_DNA"/>
</dbReference>
<evidence type="ECO:0000313" key="3">
    <source>
        <dbReference type="Proteomes" id="UP001219525"/>
    </source>
</evidence>
<comment type="caution">
    <text evidence="2">The sequence shown here is derived from an EMBL/GenBank/DDBJ whole genome shotgun (WGS) entry which is preliminary data.</text>
</comment>
<protein>
    <submittedName>
        <fullName evidence="2">Uncharacterized protein</fullName>
    </submittedName>
</protein>
<evidence type="ECO:0000313" key="2">
    <source>
        <dbReference type="EMBL" id="KAJ7202132.1"/>
    </source>
</evidence>
<gene>
    <name evidence="2" type="ORF">GGX14DRAFT_463926</name>
</gene>
<keyword evidence="1" id="KW-0472">Membrane</keyword>
<name>A0AAD6V7Z0_9AGAR</name>
<accession>A0AAD6V7Z0</accession>
<dbReference type="AlphaFoldDB" id="A0AAD6V7Z0"/>
<evidence type="ECO:0000256" key="1">
    <source>
        <dbReference type="SAM" id="Phobius"/>
    </source>
</evidence>
<reference evidence="2" key="1">
    <citation type="submission" date="2023-03" db="EMBL/GenBank/DDBJ databases">
        <title>Massive genome expansion in bonnet fungi (Mycena s.s.) driven by repeated elements and novel gene families across ecological guilds.</title>
        <authorList>
            <consortium name="Lawrence Berkeley National Laboratory"/>
            <person name="Harder C.B."/>
            <person name="Miyauchi S."/>
            <person name="Viragh M."/>
            <person name="Kuo A."/>
            <person name="Thoen E."/>
            <person name="Andreopoulos B."/>
            <person name="Lu D."/>
            <person name="Skrede I."/>
            <person name="Drula E."/>
            <person name="Henrissat B."/>
            <person name="Morin E."/>
            <person name="Kohler A."/>
            <person name="Barry K."/>
            <person name="LaButti K."/>
            <person name="Morin E."/>
            <person name="Salamov A."/>
            <person name="Lipzen A."/>
            <person name="Mereny Z."/>
            <person name="Hegedus B."/>
            <person name="Baldrian P."/>
            <person name="Stursova M."/>
            <person name="Weitz H."/>
            <person name="Taylor A."/>
            <person name="Grigoriev I.V."/>
            <person name="Nagy L.G."/>
            <person name="Martin F."/>
            <person name="Kauserud H."/>
        </authorList>
    </citation>
    <scope>NUCLEOTIDE SEQUENCE</scope>
    <source>
        <strain evidence="2">9144</strain>
    </source>
</reference>